<gene>
    <name evidence="3" type="ORF">POM88_048241</name>
</gene>
<reference evidence="3" key="1">
    <citation type="submission" date="2023-02" db="EMBL/GenBank/DDBJ databases">
        <title>Genome of toxic invasive species Heracleum sosnowskyi carries increased number of genes despite the absence of recent whole-genome duplications.</title>
        <authorList>
            <person name="Schelkunov M."/>
            <person name="Shtratnikova V."/>
            <person name="Makarenko M."/>
            <person name="Klepikova A."/>
            <person name="Omelchenko D."/>
            <person name="Novikova G."/>
            <person name="Obukhova E."/>
            <person name="Bogdanov V."/>
            <person name="Penin A."/>
            <person name="Logacheva M."/>
        </authorList>
    </citation>
    <scope>NUCLEOTIDE SEQUENCE</scope>
    <source>
        <strain evidence="3">Hsosn_3</strain>
        <tissue evidence="3">Leaf</tissue>
    </source>
</reference>
<accession>A0AAD8GVY9</accession>
<evidence type="ECO:0000256" key="2">
    <source>
        <dbReference type="ARBA" id="ARBA00023027"/>
    </source>
</evidence>
<sequence length="411" mass="46704">MNFVSIGCSSLPLSGCVSDIMGFCGLKNGDLNEFSGGFLRRGLVKAVCSDSYKFPNQLCCSAIQRKENHKSSFYKLKEVEKGGYEFYSLMPRTSYAKKGTEVETQHGEEFVDIKEGDIINLLDLIFDENRDYVIKYNEQQVKAGQYGTRGYPFTDERIKFLKSEDDAAVKKPSLELLLGSPDRNYLISNKGDRVPIHTLKEKMAFSGLKTGYLNEFSGGFLRRGYIPSVKAACSGSYKFGKQFCSLAVQRKECHKSSFYEVREVGIGGSAFYPLVPRMSCAKKGMEVETQHDEEFDIKEGDIVNLSDLIFDENRDYLVKYNEQQDFMKSDSSSTSSMKRHLAKCLKAHGQLLQPQLQFQQGPGDEVHLSAFKYDHAVMREKVSHYVMVNELPFLHVESFMWNEIMRTATPF</sequence>
<organism evidence="3 4">
    <name type="scientific">Heracleum sosnowskyi</name>
    <dbReference type="NCBI Taxonomy" id="360622"/>
    <lineage>
        <taxon>Eukaryota</taxon>
        <taxon>Viridiplantae</taxon>
        <taxon>Streptophyta</taxon>
        <taxon>Embryophyta</taxon>
        <taxon>Tracheophyta</taxon>
        <taxon>Spermatophyta</taxon>
        <taxon>Magnoliopsida</taxon>
        <taxon>eudicotyledons</taxon>
        <taxon>Gunneridae</taxon>
        <taxon>Pentapetalae</taxon>
        <taxon>asterids</taxon>
        <taxon>campanulids</taxon>
        <taxon>Apiales</taxon>
        <taxon>Apiaceae</taxon>
        <taxon>Apioideae</taxon>
        <taxon>apioid superclade</taxon>
        <taxon>Tordylieae</taxon>
        <taxon>Tordyliinae</taxon>
        <taxon>Heracleum</taxon>
    </lineage>
</organism>
<keyword evidence="2" id="KW-0520">NAD</keyword>
<name>A0AAD8GVY9_9APIA</name>
<proteinExistence type="predicted"/>
<dbReference type="EMBL" id="JAUIZM010000011">
    <property type="protein sequence ID" value="KAK1354985.1"/>
    <property type="molecule type" value="Genomic_DNA"/>
</dbReference>
<dbReference type="InterPro" id="IPR052259">
    <property type="entry name" value="Nucleoredoxin-like"/>
</dbReference>
<dbReference type="AlphaFoldDB" id="A0AAD8GVY9"/>
<dbReference type="Proteomes" id="UP001237642">
    <property type="component" value="Unassembled WGS sequence"/>
</dbReference>
<reference evidence="3" key="2">
    <citation type="submission" date="2023-05" db="EMBL/GenBank/DDBJ databases">
        <authorList>
            <person name="Schelkunov M.I."/>
        </authorList>
    </citation>
    <scope>NUCLEOTIDE SEQUENCE</scope>
    <source>
        <strain evidence="3">Hsosn_3</strain>
        <tissue evidence="3">Leaf</tissue>
    </source>
</reference>
<dbReference type="PANTHER" id="PTHR13871:SF96">
    <property type="entry name" value="THIOREDOXIN DOMAIN-CONTAINING PROTEIN"/>
    <property type="match status" value="1"/>
</dbReference>
<evidence type="ECO:0000256" key="1">
    <source>
        <dbReference type="ARBA" id="ARBA00023002"/>
    </source>
</evidence>
<keyword evidence="1" id="KW-0560">Oxidoreductase</keyword>
<keyword evidence="4" id="KW-1185">Reference proteome</keyword>
<comment type="caution">
    <text evidence="3">The sequence shown here is derived from an EMBL/GenBank/DDBJ whole genome shotgun (WGS) entry which is preliminary data.</text>
</comment>
<dbReference type="PANTHER" id="PTHR13871">
    <property type="entry name" value="THIOREDOXIN"/>
    <property type="match status" value="1"/>
</dbReference>
<evidence type="ECO:0000313" key="4">
    <source>
        <dbReference type="Proteomes" id="UP001237642"/>
    </source>
</evidence>
<dbReference type="GO" id="GO:0016491">
    <property type="term" value="F:oxidoreductase activity"/>
    <property type="evidence" value="ECO:0007669"/>
    <property type="project" value="UniProtKB-KW"/>
</dbReference>
<evidence type="ECO:0000313" key="3">
    <source>
        <dbReference type="EMBL" id="KAK1354985.1"/>
    </source>
</evidence>
<protein>
    <submittedName>
        <fullName evidence="3">Uncharacterized protein</fullName>
    </submittedName>
</protein>